<name>A0AA38GLV6_TAXCH</name>
<comment type="caution">
    <text evidence="1">The sequence shown here is derived from an EMBL/GenBank/DDBJ whole genome shotgun (WGS) entry which is preliminary data.</text>
</comment>
<reference evidence="1 2" key="1">
    <citation type="journal article" date="2021" name="Nat. Plants">
        <title>The Taxus genome provides insights into paclitaxel biosynthesis.</title>
        <authorList>
            <person name="Xiong X."/>
            <person name="Gou J."/>
            <person name="Liao Q."/>
            <person name="Li Y."/>
            <person name="Zhou Q."/>
            <person name="Bi G."/>
            <person name="Li C."/>
            <person name="Du R."/>
            <person name="Wang X."/>
            <person name="Sun T."/>
            <person name="Guo L."/>
            <person name="Liang H."/>
            <person name="Lu P."/>
            <person name="Wu Y."/>
            <person name="Zhang Z."/>
            <person name="Ro D.K."/>
            <person name="Shang Y."/>
            <person name="Huang S."/>
            <person name="Yan J."/>
        </authorList>
    </citation>
    <scope>NUCLEOTIDE SEQUENCE [LARGE SCALE GENOMIC DNA]</scope>
    <source>
        <strain evidence="1">Ta-2019</strain>
    </source>
</reference>
<evidence type="ECO:0000313" key="1">
    <source>
        <dbReference type="EMBL" id="KAH9324133.1"/>
    </source>
</evidence>
<gene>
    <name evidence="1" type="ORF">KI387_004311</name>
</gene>
<keyword evidence="2" id="KW-1185">Reference proteome</keyword>
<organism evidence="1 2">
    <name type="scientific">Taxus chinensis</name>
    <name type="common">Chinese yew</name>
    <name type="synonym">Taxus wallichiana var. chinensis</name>
    <dbReference type="NCBI Taxonomy" id="29808"/>
    <lineage>
        <taxon>Eukaryota</taxon>
        <taxon>Viridiplantae</taxon>
        <taxon>Streptophyta</taxon>
        <taxon>Embryophyta</taxon>
        <taxon>Tracheophyta</taxon>
        <taxon>Spermatophyta</taxon>
        <taxon>Pinopsida</taxon>
        <taxon>Pinidae</taxon>
        <taxon>Conifers II</taxon>
        <taxon>Cupressales</taxon>
        <taxon>Taxaceae</taxon>
        <taxon>Taxus</taxon>
    </lineage>
</organism>
<dbReference type="Proteomes" id="UP000824469">
    <property type="component" value="Unassembled WGS sequence"/>
</dbReference>
<dbReference type="OMA" id="NENCNAI"/>
<evidence type="ECO:0000313" key="2">
    <source>
        <dbReference type="Proteomes" id="UP000824469"/>
    </source>
</evidence>
<accession>A0AA38GLV6</accession>
<protein>
    <submittedName>
        <fullName evidence="1">Uncharacterized protein</fullName>
    </submittedName>
</protein>
<proteinExistence type="predicted"/>
<sequence>MEEEPKEIVVKVEPTPAPLVQNPQPLPVSTNISPSTSTEYEDLLRKMGQLTINLLQGKEFSSQGGDR</sequence>
<dbReference type="AlphaFoldDB" id="A0AA38GLV6"/>
<dbReference type="EMBL" id="JAHRHJ020000002">
    <property type="protein sequence ID" value="KAH9324133.1"/>
    <property type="molecule type" value="Genomic_DNA"/>
</dbReference>
<feature type="non-terminal residue" evidence="1">
    <location>
        <position position="67"/>
    </location>
</feature>